<dbReference type="RefSeq" id="WP_130598724.1">
    <property type="nucleotide sequence ID" value="NZ_CP036200.1"/>
</dbReference>
<accession>A0A411PFZ9</accession>
<protein>
    <recommendedName>
        <fullName evidence="3">DUF4019 domain-containing protein</fullName>
    </recommendedName>
</protein>
<evidence type="ECO:0000313" key="1">
    <source>
        <dbReference type="EMBL" id="QBF82517.1"/>
    </source>
</evidence>
<evidence type="ECO:0000313" key="2">
    <source>
        <dbReference type="Proteomes" id="UP000291106"/>
    </source>
</evidence>
<gene>
    <name evidence="1" type="ORF">EXU30_07260</name>
</gene>
<name>A0A411PFZ9_9GAMM</name>
<evidence type="ECO:0008006" key="3">
    <source>
        <dbReference type="Google" id="ProtNLM"/>
    </source>
</evidence>
<reference evidence="1 2" key="1">
    <citation type="submission" date="2019-02" db="EMBL/GenBank/DDBJ databases">
        <title>Shewanella sp. D4-2 isolated from Dokdo Island.</title>
        <authorList>
            <person name="Baek K."/>
        </authorList>
    </citation>
    <scope>NUCLEOTIDE SEQUENCE [LARGE SCALE GENOMIC DNA]</scope>
    <source>
        <strain evidence="1 2">D4-2</strain>
    </source>
</reference>
<dbReference type="OrthoDB" id="6265243at2"/>
<dbReference type="Proteomes" id="UP000291106">
    <property type="component" value="Chromosome"/>
</dbReference>
<keyword evidence="2" id="KW-1185">Reference proteome</keyword>
<dbReference type="EMBL" id="CP036200">
    <property type="protein sequence ID" value="QBF82517.1"/>
    <property type="molecule type" value="Genomic_DNA"/>
</dbReference>
<sequence length="159" mass="18303">MNKTKFVEEHIVVLQFIGDTMFRLILLILVLSPSFEVEASDEKQEEILTQRCLGTFEIIKNKDLKLFVSQMPVTPTEHEVKRSGQVLARAYERWFVKEKVVSIEAKGVSYKQPSKTKVDKFDAINQAKVKLFVVGEKYRSTVSCKFIETPKGWFLSSLP</sequence>
<organism evidence="1 2">
    <name type="scientific">Shewanella maritima</name>
    <dbReference type="NCBI Taxonomy" id="2520507"/>
    <lineage>
        <taxon>Bacteria</taxon>
        <taxon>Pseudomonadati</taxon>
        <taxon>Pseudomonadota</taxon>
        <taxon>Gammaproteobacteria</taxon>
        <taxon>Alteromonadales</taxon>
        <taxon>Shewanellaceae</taxon>
        <taxon>Shewanella</taxon>
    </lineage>
</organism>
<dbReference type="KEGG" id="smai:EXU30_07260"/>
<dbReference type="AlphaFoldDB" id="A0A411PFZ9"/>
<proteinExistence type="predicted"/>